<keyword evidence="4" id="KW-1185">Reference proteome</keyword>
<feature type="compositionally biased region" description="Polar residues" evidence="2">
    <location>
        <begin position="299"/>
        <end position="335"/>
    </location>
</feature>
<feature type="compositionally biased region" description="Low complexity" evidence="2">
    <location>
        <begin position="87"/>
        <end position="97"/>
    </location>
</feature>
<protein>
    <submittedName>
        <fullName evidence="3">Uncharacterized protein</fullName>
    </submittedName>
</protein>
<feature type="region of interest" description="Disordered" evidence="2">
    <location>
        <begin position="210"/>
        <end position="251"/>
    </location>
</feature>
<feature type="compositionally biased region" description="Polar residues" evidence="2">
    <location>
        <begin position="35"/>
        <end position="50"/>
    </location>
</feature>
<proteinExistence type="predicted"/>
<feature type="compositionally biased region" description="Polar residues" evidence="2">
    <location>
        <begin position="496"/>
        <end position="512"/>
    </location>
</feature>
<feature type="compositionally biased region" description="Polar residues" evidence="2">
    <location>
        <begin position="574"/>
        <end position="598"/>
    </location>
</feature>
<sequence>MSSKFLPGPSQLLSADNFAGHLDTHHRVDLPYYPRSSSYNHPQSTTSTEIGSRYGDHNSQVVTNSGTLTPSTNQAFQSQPLPDSNWTSATIASTTAALPEQASEDHHRYPAPQKHGQHSSYTIPAFTPPLTGREGFRTFGSSAQPTEAPALYLSSAPDPLEQSGQQPVSFESYGRLPSSAAFTSSNHLPSNNSYRSNSFPAPAVPDNALPFPASVTTQHTGGLTAGRLGTNTKIDDPSHSLDLNSDMNPFPEYAEESRKRMRYMEEALAPGSHPKDYHGDRGSSHSKRDRKGPNPPISIHSNHTMSSGLPGTFDNPLSSASNTFSAHSTGGPMQTPYSTAGRFLPHQSPPTSSRGDQFINAPGFQTDYPVGGLNIPVRGNSAEPFFAEARGIADRFHREMSALLARTPSSLLSQVIKAEDESSTPLEYARRVIDEVKRVSMALHSSSPSLTVNTMSNNKYQGPQGPSPINPSPLAPYASQPINPSPMLSGDAWRPGTSQGQTENYASASATAMQGPGTAGFHPQNSSAAYSNNGQIPSLSGDYPEGNRWSQIPPPPTSAFGSADQGSYAEVQRTRPTTNLQSGSDHPNNLSSTRTPNSAVPHAPLPAGVQVGASISPNDRDKGSRRKLVEQDGHEKEDSQESERADNKGYKSRSRRQPNGPWREEEAEKLKRLAEESKGKNSNIAPDEIDWDYVVSGFENTRTRHQILIKAVYLGIRPTTTHQSRLVRQKQYLGKEQAIPGLTPAKLKQYLDERREEEHDMEVLGIDKEEAAARRKQLKAKRKKAELEAEIQAKAENGYIAGMPESTAPTFGGVVSNQESTQYPPQAQPQGHWLGHQ</sequence>
<dbReference type="AlphaFoldDB" id="A0A8H3YDR9"/>
<feature type="compositionally biased region" description="Polar residues" evidence="2">
    <location>
        <begin position="523"/>
        <end position="538"/>
    </location>
</feature>
<dbReference type="Proteomes" id="UP000620104">
    <property type="component" value="Unassembled WGS sequence"/>
</dbReference>
<feature type="region of interest" description="Disordered" evidence="2">
    <location>
        <begin position="448"/>
        <end position="666"/>
    </location>
</feature>
<feature type="compositionally biased region" description="Pro residues" evidence="2">
    <location>
        <begin position="465"/>
        <end position="474"/>
    </location>
</feature>
<evidence type="ECO:0000256" key="1">
    <source>
        <dbReference type="SAM" id="Coils"/>
    </source>
</evidence>
<comment type="caution">
    <text evidence="3">The sequence shown here is derived from an EMBL/GenBank/DDBJ whole genome shotgun (WGS) entry which is preliminary data.</text>
</comment>
<dbReference type="OrthoDB" id="2348945at2759"/>
<name>A0A8H3YDR9_9TREE</name>
<feature type="compositionally biased region" description="Polar residues" evidence="2">
    <location>
        <begin position="57"/>
        <end position="86"/>
    </location>
</feature>
<dbReference type="EMBL" id="BLZA01000013">
    <property type="protein sequence ID" value="GHJ85750.1"/>
    <property type="molecule type" value="Genomic_DNA"/>
</dbReference>
<organism evidence="3 4">
    <name type="scientific">Naganishia liquefaciens</name>
    <dbReference type="NCBI Taxonomy" id="104408"/>
    <lineage>
        <taxon>Eukaryota</taxon>
        <taxon>Fungi</taxon>
        <taxon>Dikarya</taxon>
        <taxon>Basidiomycota</taxon>
        <taxon>Agaricomycotina</taxon>
        <taxon>Tremellomycetes</taxon>
        <taxon>Filobasidiales</taxon>
        <taxon>Filobasidiaceae</taxon>
        <taxon>Naganishia</taxon>
    </lineage>
</organism>
<reference evidence="3" key="1">
    <citation type="submission" date="2020-07" db="EMBL/GenBank/DDBJ databases">
        <title>Draft Genome Sequence of a Deep-Sea Yeast, Naganishia (Cryptococcus) liquefaciens strain N6.</title>
        <authorList>
            <person name="Han Y.W."/>
            <person name="Kajitani R."/>
            <person name="Morimoto H."/>
            <person name="Parhat M."/>
            <person name="Tsubouchi H."/>
            <person name="Bakenova O."/>
            <person name="Ogata M."/>
            <person name="Argunhan B."/>
            <person name="Aoki R."/>
            <person name="Kajiwara S."/>
            <person name="Itoh T."/>
            <person name="Iwasaki H."/>
        </authorList>
    </citation>
    <scope>NUCLEOTIDE SEQUENCE</scope>
    <source>
        <strain evidence="3">N6</strain>
    </source>
</reference>
<evidence type="ECO:0000256" key="2">
    <source>
        <dbReference type="SAM" id="MobiDB-lite"/>
    </source>
</evidence>
<evidence type="ECO:0000313" key="3">
    <source>
        <dbReference type="EMBL" id="GHJ85750.1"/>
    </source>
</evidence>
<evidence type="ECO:0000313" key="4">
    <source>
        <dbReference type="Proteomes" id="UP000620104"/>
    </source>
</evidence>
<feature type="compositionally biased region" description="Basic and acidic residues" evidence="2">
    <location>
        <begin position="273"/>
        <end position="283"/>
    </location>
</feature>
<accession>A0A8H3YDR9</accession>
<feature type="region of interest" description="Disordered" evidence="2">
    <location>
        <begin position="800"/>
        <end position="837"/>
    </location>
</feature>
<feature type="region of interest" description="Disordered" evidence="2">
    <location>
        <begin position="268"/>
        <end position="335"/>
    </location>
</feature>
<feature type="compositionally biased region" description="Basic and acidic residues" evidence="2">
    <location>
        <begin position="618"/>
        <end position="649"/>
    </location>
</feature>
<keyword evidence="1" id="KW-0175">Coiled coil</keyword>
<gene>
    <name evidence="3" type="ORF">NliqN6_2152</name>
</gene>
<feature type="region of interest" description="Disordered" evidence="2">
    <location>
        <begin position="33"/>
        <end position="120"/>
    </location>
</feature>
<feature type="coiled-coil region" evidence="1">
    <location>
        <begin position="761"/>
        <end position="797"/>
    </location>
</feature>
<feature type="compositionally biased region" description="Polar residues" evidence="2">
    <location>
        <begin position="815"/>
        <end position="829"/>
    </location>
</feature>
<feature type="compositionally biased region" description="Polar residues" evidence="2">
    <location>
        <begin position="448"/>
        <end position="461"/>
    </location>
</feature>